<evidence type="ECO:0000256" key="5">
    <source>
        <dbReference type="ARBA" id="ARBA00023136"/>
    </source>
</evidence>
<keyword evidence="2 7" id="KW-0812">Transmembrane</keyword>
<keyword evidence="9" id="KW-1185">Reference proteome</keyword>
<evidence type="ECO:0000313" key="9">
    <source>
        <dbReference type="Proteomes" id="UP000192656"/>
    </source>
</evidence>
<reference evidence="8 9" key="1">
    <citation type="submission" date="2017-04" db="EMBL/GenBank/DDBJ databases">
        <authorList>
            <person name="Afonso C.L."/>
            <person name="Miller P.J."/>
            <person name="Scott M.A."/>
            <person name="Spackman E."/>
            <person name="Goraichik I."/>
            <person name="Dimitrov K.M."/>
            <person name="Suarez D.L."/>
            <person name="Swayne D.E."/>
        </authorList>
    </citation>
    <scope>NUCLEOTIDE SEQUENCE [LARGE SCALE GENOMIC DNA]</scope>
    <source>
        <strain evidence="8 9">CGMCC 1.10972</strain>
    </source>
</reference>
<name>A0A1W2DQT2_9HYPH</name>
<feature type="binding site" evidence="6">
    <location>
        <position position="193"/>
    </location>
    <ligand>
        <name>Zn(2+)</name>
        <dbReference type="ChEBI" id="CHEBI:29105"/>
        <note>catalytic</note>
    </ligand>
</feature>
<evidence type="ECO:0000313" key="8">
    <source>
        <dbReference type="EMBL" id="SMC99801.1"/>
    </source>
</evidence>
<protein>
    <submittedName>
        <fullName evidence="8">Ceramidase</fullName>
    </submittedName>
</protein>
<dbReference type="AlphaFoldDB" id="A0A1W2DQT2"/>
<keyword evidence="5 7" id="KW-0472">Membrane</keyword>
<keyword evidence="3" id="KW-0378">Hydrolase</keyword>
<feature type="transmembrane region" description="Helical" evidence="7">
    <location>
        <begin position="106"/>
        <end position="126"/>
    </location>
</feature>
<dbReference type="OrthoDB" id="277121at2"/>
<gene>
    <name evidence="8" type="ORF">SAMN06297251_11715</name>
</gene>
<feature type="transmembrane region" description="Helical" evidence="7">
    <location>
        <begin position="75"/>
        <end position="94"/>
    </location>
</feature>
<feature type="transmembrane region" description="Helical" evidence="7">
    <location>
        <begin position="189"/>
        <end position="207"/>
    </location>
</feature>
<feature type="transmembrane region" description="Helical" evidence="7">
    <location>
        <begin position="47"/>
        <end position="69"/>
    </location>
</feature>
<feature type="transmembrane region" description="Helical" evidence="7">
    <location>
        <begin position="160"/>
        <end position="177"/>
    </location>
</feature>
<sequence>MDWFQTIDAYCERTDPGFWSEPLNAVTNAAFLLALLPALRPSQGRRLGVFEIVLLAIVFAIGIGSFLFHTFATRWASLADVIPITIFIFAYFAFALRRFIGLSPLWTGLGTAAFFAASLLAEPVFAPLAGSSAAYLPGLFAMLGIGLFLILRKKPVGRTVLLAGLVFAVSLGCRMADQPLCDVWPIGTHFLWHVLNAVTLGLLLLAARQMRGVAASALRAT</sequence>
<keyword evidence="6" id="KW-0862">Zinc</keyword>
<proteinExistence type="predicted"/>
<dbReference type="Proteomes" id="UP000192656">
    <property type="component" value="Unassembled WGS sequence"/>
</dbReference>
<feature type="binding site" evidence="6">
    <location>
        <position position="189"/>
    </location>
    <ligand>
        <name>Zn(2+)</name>
        <dbReference type="ChEBI" id="CHEBI:29105"/>
        <note>catalytic</note>
    </ligand>
</feature>
<dbReference type="GO" id="GO:0016811">
    <property type="term" value="F:hydrolase activity, acting on carbon-nitrogen (but not peptide) bonds, in linear amides"/>
    <property type="evidence" value="ECO:0007669"/>
    <property type="project" value="InterPro"/>
</dbReference>
<dbReference type="STRING" id="937218.SAMN06297251_11715"/>
<feature type="transmembrane region" description="Helical" evidence="7">
    <location>
        <begin position="132"/>
        <end position="151"/>
    </location>
</feature>
<comment type="cofactor">
    <cofactor evidence="6">
        <name>Zn(2+)</name>
        <dbReference type="ChEBI" id="CHEBI:29105"/>
    </cofactor>
</comment>
<comment type="subcellular location">
    <subcellularLocation>
        <location evidence="1">Membrane</location>
        <topology evidence="1">Multi-pass membrane protein</topology>
    </subcellularLocation>
</comment>
<accession>A0A1W2DQT2</accession>
<feature type="binding site" evidence="6">
    <location>
        <position position="69"/>
    </location>
    <ligand>
        <name>Zn(2+)</name>
        <dbReference type="ChEBI" id="CHEBI:29105"/>
        <note>catalytic</note>
    </ligand>
</feature>
<evidence type="ECO:0000256" key="2">
    <source>
        <dbReference type="ARBA" id="ARBA00022692"/>
    </source>
</evidence>
<evidence type="ECO:0000256" key="7">
    <source>
        <dbReference type="SAM" id="Phobius"/>
    </source>
</evidence>
<dbReference type="EMBL" id="FWXR01000017">
    <property type="protein sequence ID" value="SMC99801.1"/>
    <property type="molecule type" value="Genomic_DNA"/>
</dbReference>
<evidence type="ECO:0000256" key="3">
    <source>
        <dbReference type="ARBA" id="ARBA00022801"/>
    </source>
</evidence>
<organism evidence="8 9">
    <name type="scientific">Fulvimarina manganoxydans</name>
    <dbReference type="NCBI Taxonomy" id="937218"/>
    <lineage>
        <taxon>Bacteria</taxon>
        <taxon>Pseudomonadati</taxon>
        <taxon>Pseudomonadota</taxon>
        <taxon>Alphaproteobacteria</taxon>
        <taxon>Hyphomicrobiales</taxon>
        <taxon>Aurantimonadaceae</taxon>
        <taxon>Fulvimarina</taxon>
    </lineage>
</organism>
<dbReference type="GO" id="GO:0006672">
    <property type="term" value="P:ceramide metabolic process"/>
    <property type="evidence" value="ECO:0007669"/>
    <property type="project" value="InterPro"/>
</dbReference>
<dbReference type="GO" id="GO:0046872">
    <property type="term" value="F:metal ion binding"/>
    <property type="evidence" value="ECO:0007669"/>
    <property type="project" value="UniProtKB-KW"/>
</dbReference>
<dbReference type="GO" id="GO:0016020">
    <property type="term" value="C:membrane"/>
    <property type="evidence" value="ECO:0007669"/>
    <property type="project" value="UniProtKB-SubCell"/>
</dbReference>
<evidence type="ECO:0000256" key="1">
    <source>
        <dbReference type="ARBA" id="ARBA00004141"/>
    </source>
</evidence>
<keyword evidence="6" id="KW-0479">Metal-binding</keyword>
<dbReference type="Pfam" id="PF05875">
    <property type="entry name" value="Ceramidase"/>
    <property type="match status" value="1"/>
</dbReference>
<dbReference type="InterPro" id="IPR008901">
    <property type="entry name" value="ACER"/>
</dbReference>
<evidence type="ECO:0000256" key="6">
    <source>
        <dbReference type="PIRSR" id="PIRSR608901-2"/>
    </source>
</evidence>
<dbReference type="RefSeq" id="WP_084411572.1">
    <property type="nucleotide sequence ID" value="NZ_FWXR01000017.1"/>
</dbReference>
<keyword evidence="4 7" id="KW-1133">Transmembrane helix</keyword>
<evidence type="ECO:0000256" key="4">
    <source>
        <dbReference type="ARBA" id="ARBA00022989"/>
    </source>
</evidence>